<keyword evidence="3" id="KW-0677">Repeat</keyword>
<evidence type="ECO:0000256" key="3">
    <source>
        <dbReference type="ARBA" id="ARBA00022737"/>
    </source>
</evidence>
<sequence>MEEQGSNETTADTVYEKAKASRFHFKSGSKHRSRRAKSTEEDGTSERSSKRPRSEKYDDDGHHSKRESRRRHKHKHRSSYPDRHPTSTLDGAYYDPDYRHRESLYDDINTDTNPTTSNADLPPDSAFRESLFDALADDEGAAYWEGVYGQPVHIYPDTKPGPNGTLERMNEEEYADYVRTKMWEKSHQHIVQEREAKEQARRKRKEQRRHLNEDIEQEDAERDDIRRRMEESLRRGEERKRAKEGEAAWSSYLAKWENLKLTTHNLSSDKEYNINVSDLIPWPVLSGKAKHVNQDAMERFWKGTQAWRDDEVAVLKVERVRWHPDKMQQRFGRLVDAQTMRLVTAVFQVVDRLWNERR</sequence>
<protein>
    <submittedName>
        <fullName evidence="7">Uncharacterized protein</fullName>
    </submittedName>
</protein>
<evidence type="ECO:0000313" key="8">
    <source>
        <dbReference type="Proteomes" id="UP000799423"/>
    </source>
</evidence>
<dbReference type="OrthoDB" id="412109at2759"/>
<evidence type="ECO:0000256" key="4">
    <source>
        <dbReference type="ARBA" id="ARBA00023043"/>
    </source>
</evidence>
<feature type="compositionally biased region" description="Basic residues" evidence="6">
    <location>
        <begin position="20"/>
        <end position="36"/>
    </location>
</feature>
<keyword evidence="8" id="KW-1185">Reference proteome</keyword>
<proteinExistence type="predicted"/>
<reference evidence="7" key="1">
    <citation type="submission" date="2020-01" db="EMBL/GenBank/DDBJ databases">
        <authorList>
            <consortium name="DOE Joint Genome Institute"/>
            <person name="Haridas S."/>
            <person name="Albert R."/>
            <person name="Binder M."/>
            <person name="Bloem J."/>
            <person name="Labutti K."/>
            <person name="Salamov A."/>
            <person name="Andreopoulos B."/>
            <person name="Baker S.E."/>
            <person name="Barry K."/>
            <person name="Bills G."/>
            <person name="Bluhm B.H."/>
            <person name="Cannon C."/>
            <person name="Castanera R."/>
            <person name="Culley D.E."/>
            <person name="Daum C."/>
            <person name="Ezra D."/>
            <person name="Gonzalez J.B."/>
            <person name="Henrissat B."/>
            <person name="Kuo A."/>
            <person name="Liang C."/>
            <person name="Lipzen A."/>
            <person name="Lutzoni F."/>
            <person name="Magnuson J."/>
            <person name="Mondo S."/>
            <person name="Nolan M."/>
            <person name="Ohm R."/>
            <person name="Pangilinan J."/>
            <person name="Park H.-J."/>
            <person name="Ramirez L."/>
            <person name="Alfaro M."/>
            <person name="Sun H."/>
            <person name="Tritt A."/>
            <person name="Yoshinaga Y."/>
            <person name="Zwiers L.-H."/>
            <person name="Turgeon B.G."/>
            <person name="Goodwin S.B."/>
            <person name="Spatafora J.W."/>
            <person name="Crous P.W."/>
            <person name="Grigoriev I.V."/>
        </authorList>
    </citation>
    <scope>NUCLEOTIDE SEQUENCE</scope>
    <source>
        <strain evidence="7">IPT5</strain>
    </source>
</reference>
<dbReference type="EMBL" id="MU006335">
    <property type="protein sequence ID" value="KAF2846416.1"/>
    <property type="molecule type" value="Genomic_DNA"/>
</dbReference>
<feature type="region of interest" description="Disordered" evidence="6">
    <location>
        <begin position="1"/>
        <end position="125"/>
    </location>
</feature>
<dbReference type="AlphaFoldDB" id="A0A6A7ASX2"/>
<feature type="compositionally biased region" description="Polar residues" evidence="6">
    <location>
        <begin position="1"/>
        <end position="12"/>
    </location>
</feature>
<evidence type="ECO:0000256" key="2">
    <source>
        <dbReference type="ARBA" id="ARBA00022553"/>
    </source>
</evidence>
<dbReference type="InterPro" id="IPR038753">
    <property type="entry name" value="NFKBIL1"/>
</dbReference>
<dbReference type="GO" id="GO:0005634">
    <property type="term" value="C:nucleus"/>
    <property type="evidence" value="ECO:0007669"/>
    <property type="project" value="UniProtKB-SubCell"/>
</dbReference>
<keyword evidence="2" id="KW-0597">Phosphoprotein</keyword>
<feature type="compositionally biased region" description="Basic residues" evidence="6">
    <location>
        <begin position="63"/>
        <end position="78"/>
    </location>
</feature>
<feature type="compositionally biased region" description="Polar residues" evidence="6">
    <location>
        <begin position="110"/>
        <end position="119"/>
    </location>
</feature>
<comment type="subcellular location">
    <subcellularLocation>
        <location evidence="1">Nucleus</location>
    </subcellularLocation>
</comment>
<dbReference type="PANTHER" id="PTHR15263:SF1">
    <property type="entry name" value="NF-KAPPA-B INHIBITOR-LIKE PROTEIN 1"/>
    <property type="match status" value="1"/>
</dbReference>
<keyword evidence="5" id="KW-0539">Nucleus</keyword>
<gene>
    <name evidence="7" type="ORF">T440DRAFT_471858</name>
</gene>
<organism evidence="7 8">
    <name type="scientific">Plenodomus tracheiphilus IPT5</name>
    <dbReference type="NCBI Taxonomy" id="1408161"/>
    <lineage>
        <taxon>Eukaryota</taxon>
        <taxon>Fungi</taxon>
        <taxon>Dikarya</taxon>
        <taxon>Ascomycota</taxon>
        <taxon>Pezizomycotina</taxon>
        <taxon>Dothideomycetes</taxon>
        <taxon>Pleosporomycetidae</taxon>
        <taxon>Pleosporales</taxon>
        <taxon>Pleosporineae</taxon>
        <taxon>Leptosphaeriaceae</taxon>
        <taxon>Plenodomus</taxon>
    </lineage>
</organism>
<name>A0A6A7ASX2_9PLEO</name>
<dbReference type="GO" id="GO:0043124">
    <property type="term" value="P:negative regulation of canonical NF-kappaB signal transduction"/>
    <property type="evidence" value="ECO:0007669"/>
    <property type="project" value="InterPro"/>
</dbReference>
<keyword evidence="4" id="KW-0040">ANK repeat</keyword>
<evidence type="ECO:0000313" key="7">
    <source>
        <dbReference type="EMBL" id="KAF2846416.1"/>
    </source>
</evidence>
<feature type="compositionally biased region" description="Basic and acidic residues" evidence="6">
    <location>
        <begin position="37"/>
        <end position="62"/>
    </location>
</feature>
<dbReference type="PANTHER" id="PTHR15263">
    <property type="entry name" value="I-KAPPA-B-LIKE PROTEIN IKBL"/>
    <property type="match status" value="1"/>
</dbReference>
<evidence type="ECO:0000256" key="1">
    <source>
        <dbReference type="ARBA" id="ARBA00004123"/>
    </source>
</evidence>
<feature type="region of interest" description="Disordered" evidence="6">
    <location>
        <begin position="189"/>
        <end position="221"/>
    </location>
</feature>
<evidence type="ECO:0000256" key="6">
    <source>
        <dbReference type="SAM" id="MobiDB-lite"/>
    </source>
</evidence>
<evidence type="ECO:0000256" key="5">
    <source>
        <dbReference type="ARBA" id="ARBA00023242"/>
    </source>
</evidence>
<accession>A0A6A7ASX2</accession>
<dbReference type="Proteomes" id="UP000799423">
    <property type="component" value="Unassembled WGS sequence"/>
</dbReference>
<feature type="compositionally biased region" description="Basic and acidic residues" evidence="6">
    <location>
        <begin position="189"/>
        <end position="199"/>
    </location>
</feature>